<feature type="transmembrane region" description="Helical" evidence="2">
    <location>
        <begin position="266"/>
        <end position="286"/>
    </location>
</feature>
<comment type="subcellular location">
    <subcellularLocation>
        <location evidence="1">Membrane</location>
        <topology evidence="1">Multi-pass membrane protein</topology>
    </subcellularLocation>
</comment>
<dbReference type="EMBL" id="ML986598">
    <property type="protein sequence ID" value="KAF2266432.1"/>
    <property type="molecule type" value="Genomic_DNA"/>
</dbReference>
<evidence type="ECO:0000313" key="3">
    <source>
        <dbReference type="EMBL" id="KAF2266432.1"/>
    </source>
</evidence>
<proteinExistence type="predicted"/>
<protein>
    <submittedName>
        <fullName evidence="3">MFS transporter-like protein Fmp42</fullName>
    </submittedName>
</protein>
<dbReference type="GO" id="GO:0000329">
    <property type="term" value="C:fungal-type vacuole membrane"/>
    <property type="evidence" value="ECO:0007669"/>
    <property type="project" value="TreeGrafter"/>
</dbReference>
<feature type="transmembrane region" description="Helical" evidence="2">
    <location>
        <begin position="88"/>
        <end position="111"/>
    </location>
</feature>
<evidence type="ECO:0000256" key="2">
    <source>
        <dbReference type="SAM" id="Phobius"/>
    </source>
</evidence>
<accession>A0A9P4KEJ8</accession>
<evidence type="ECO:0000313" key="4">
    <source>
        <dbReference type="Proteomes" id="UP000800093"/>
    </source>
</evidence>
<feature type="transmembrane region" description="Helical" evidence="2">
    <location>
        <begin position="146"/>
        <end position="166"/>
    </location>
</feature>
<feature type="transmembrane region" description="Helical" evidence="2">
    <location>
        <begin position="384"/>
        <end position="406"/>
    </location>
</feature>
<gene>
    <name evidence="3" type="ORF">CC78DRAFT_559298</name>
</gene>
<organism evidence="3 4">
    <name type="scientific">Lojkania enalia</name>
    <dbReference type="NCBI Taxonomy" id="147567"/>
    <lineage>
        <taxon>Eukaryota</taxon>
        <taxon>Fungi</taxon>
        <taxon>Dikarya</taxon>
        <taxon>Ascomycota</taxon>
        <taxon>Pezizomycotina</taxon>
        <taxon>Dothideomycetes</taxon>
        <taxon>Pleosporomycetidae</taxon>
        <taxon>Pleosporales</taxon>
        <taxon>Pleosporales incertae sedis</taxon>
        <taxon>Lojkania</taxon>
    </lineage>
</organism>
<comment type="caution">
    <text evidence="3">The sequence shown here is derived from an EMBL/GenBank/DDBJ whole genome shotgun (WGS) entry which is preliminary data.</text>
</comment>
<feature type="transmembrane region" description="Helical" evidence="2">
    <location>
        <begin position="542"/>
        <end position="565"/>
    </location>
</feature>
<reference evidence="4" key="1">
    <citation type="journal article" date="2020" name="Stud. Mycol.">
        <title>101 Dothideomycetes genomes: A test case for predicting lifestyles and emergence of pathogens.</title>
        <authorList>
            <person name="Haridas S."/>
            <person name="Albert R."/>
            <person name="Binder M."/>
            <person name="Bloem J."/>
            <person name="LaButti K."/>
            <person name="Salamov A."/>
            <person name="Andreopoulos B."/>
            <person name="Baker S."/>
            <person name="Barry K."/>
            <person name="Bills G."/>
            <person name="Bluhm B."/>
            <person name="Cannon C."/>
            <person name="Castanera R."/>
            <person name="Culley D."/>
            <person name="Daum C."/>
            <person name="Ezra D."/>
            <person name="Gonzalez J."/>
            <person name="Henrissat B."/>
            <person name="Kuo A."/>
            <person name="Liang C."/>
            <person name="Lipzen A."/>
            <person name="Lutzoni F."/>
            <person name="Magnuson J."/>
            <person name="Mondo S."/>
            <person name="Nolan M."/>
            <person name="Ohm R."/>
            <person name="Pangilinan J."/>
            <person name="Park H.-J."/>
            <person name="Ramirez L."/>
            <person name="Alfaro M."/>
            <person name="Sun H."/>
            <person name="Tritt A."/>
            <person name="Yoshinaga Y."/>
            <person name="Zwiers L.-H."/>
            <person name="Turgeon B."/>
            <person name="Goodwin S."/>
            <person name="Spatafora J."/>
            <person name="Crous P."/>
            <person name="Grigoriev I."/>
        </authorList>
    </citation>
    <scope>NUCLEOTIDE SEQUENCE [LARGE SCALE GENOMIC DNA]</scope>
    <source>
        <strain evidence="4">CBS 304.66</strain>
    </source>
</reference>
<feature type="transmembrane region" description="Helical" evidence="2">
    <location>
        <begin position="426"/>
        <end position="446"/>
    </location>
</feature>
<keyword evidence="4" id="KW-1185">Reference proteome</keyword>
<dbReference type="Gene3D" id="1.20.1250.20">
    <property type="entry name" value="MFS general substrate transporter like domains"/>
    <property type="match status" value="1"/>
</dbReference>
<keyword evidence="2" id="KW-0812">Transmembrane</keyword>
<dbReference type="InterPro" id="IPR036259">
    <property type="entry name" value="MFS_trans_sf"/>
</dbReference>
<dbReference type="PANTHER" id="PTHR20772">
    <property type="entry name" value="PROTEIN FMP42"/>
    <property type="match status" value="1"/>
</dbReference>
<evidence type="ECO:0000256" key="1">
    <source>
        <dbReference type="ARBA" id="ARBA00004141"/>
    </source>
</evidence>
<dbReference type="Proteomes" id="UP000800093">
    <property type="component" value="Unassembled WGS sequence"/>
</dbReference>
<feature type="transmembrane region" description="Helical" evidence="2">
    <location>
        <begin position="232"/>
        <end position="254"/>
    </location>
</feature>
<keyword evidence="2" id="KW-0472">Membrane</keyword>
<feature type="transmembrane region" description="Helical" evidence="2">
    <location>
        <begin position="453"/>
        <end position="471"/>
    </location>
</feature>
<sequence>MSLVQHVTSVEGTDRDEALVDLFLPPIERQLSVDRASERRLSFESAHGFGHNKSVRRTISYDALKRPEEIPEENAGITPYKVSTTRRLAQVVTTVLACWFASGIVFGFAALKPILVREGVFRELCTKEELNAGLEVCYEQDLRLNFFFSLASTTANVSALPIGTILDRYGPRVCYLFGCFCLASGSILMSLAFQIAEFDGYTIGNFFLALGGSSIFLPSFQIANAFPKYSGTIVALVTGAFDASAAVFLFYRLAYEGSAGKFKPQTFFLAYLAVPILIAIAQLTFLPSESYKTAPQLDVKIAHAEDATRDIHSSDDELPDDDIWRARKARSVRRRRRAKELDKLVGNAETRKLLEEKEEHRQEVSGVWGALHNKTAKEQMLSPWFILLTLLTVLQMVRMNYFIATIREQYDYMLGSKELAIRINELFDWALPIGGVISTPFLGLLLDNVSVPGYMFILVIVITIIGIVGSIPALWAGYINVILFVLLRPFYYSAMSDYATKVFGFATFGRVYGTIICFSGLLNLSQTGIDALTKHAFNGNPIPVNTFLAAAGFVIGTALVTFVTIQTYRMHKKLEEDDAITVTNTEVDSVLDSLLEEDELQDYGSFHPHGSVRV</sequence>
<dbReference type="OrthoDB" id="330047at2759"/>
<dbReference type="InterPro" id="IPR052599">
    <property type="entry name" value="SLC43A_AATransporter"/>
</dbReference>
<feature type="transmembrane region" description="Helical" evidence="2">
    <location>
        <begin position="502"/>
        <end position="522"/>
    </location>
</feature>
<dbReference type="InterPro" id="IPR011701">
    <property type="entry name" value="MFS"/>
</dbReference>
<dbReference type="PANTHER" id="PTHR20772:SF4">
    <property type="entry name" value="HYPOTHETICAL AMINO ACID TRANSPORTER (EUROFUNG)"/>
    <property type="match status" value="1"/>
</dbReference>
<keyword evidence="2" id="KW-1133">Transmembrane helix</keyword>
<dbReference type="Pfam" id="PF07690">
    <property type="entry name" value="MFS_1"/>
    <property type="match status" value="1"/>
</dbReference>
<dbReference type="AlphaFoldDB" id="A0A9P4KEJ8"/>
<dbReference type="GO" id="GO:0022857">
    <property type="term" value="F:transmembrane transporter activity"/>
    <property type="evidence" value="ECO:0007669"/>
    <property type="project" value="InterPro"/>
</dbReference>
<dbReference type="SUPFAM" id="SSF103473">
    <property type="entry name" value="MFS general substrate transporter"/>
    <property type="match status" value="1"/>
</dbReference>
<feature type="transmembrane region" description="Helical" evidence="2">
    <location>
        <begin position="173"/>
        <end position="195"/>
    </location>
</feature>
<name>A0A9P4KEJ8_9PLEO</name>